<dbReference type="Proteomes" id="UP001148737">
    <property type="component" value="Unassembled WGS sequence"/>
</dbReference>
<evidence type="ECO:0000313" key="2">
    <source>
        <dbReference type="Proteomes" id="UP001148737"/>
    </source>
</evidence>
<proteinExistence type="predicted"/>
<accession>A0ACC1QMR6</accession>
<sequence length="349" mass="37170">MAITFDDFLCPLEAALHPAAALLYPLIVALLDYAISRGGIGEPRSGLSTHMCIALAWVAVSLILYLNRAKSLRALNPAGAISCNWGEEVVVVTGGSGGIGEALVCALEKRGATVVIMDVAFPGFEMGKNTRFFKCNVSSWEAVKEVHENIIRDLGQPTILIANAAIYTPRTILSASEASLRRTIDVNVLGVLFCVKAFLPGMISCDHGHIVVMSSIKAFMTGARSVDYAASKAAVMSVVEGLHTELIHEHGNPRVKVSAVFPAVVSTGLIGGLAEAMDGFMLPTLRPDKVASRVLDVLASGNSSMVMLPALTYVGPWVRVLPDWVRVSIQDLTAKVVATFPPEENTSTR</sequence>
<keyword evidence="2" id="KW-1185">Reference proteome</keyword>
<reference evidence="1" key="1">
    <citation type="submission" date="2022-07" db="EMBL/GenBank/DDBJ databases">
        <title>Genome Sequence of Lecanicillium saksenae.</title>
        <authorList>
            <person name="Buettner E."/>
        </authorList>
    </citation>
    <scope>NUCLEOTIDE SEQUENCE</scope>
    <source>
        <strain evidence="1">VT-O1</strain>
    </source>
</reference>
<dbReference type="EMBL" id="JANAKD010001169">
    <property type="protein sequence ID" value="KAJ3482507.1"/>
    <property type="molecule type" value="Genomic_DNA"/>
</dbReference>
<evidence type="ECO:0000313" key="1">
    <source>
        <dbReference type="EMBL" id="KAJ3482507.1"/>
    </source>
</evidence>
<organism evidence="1 2">
    <name type="scientific">Lecanicillium saksenae</name>
    <dbReference type="NCBI Taxonomy" id="468837"/>
    <lineage>
        <taxon>Eukaryota</taxon>
        <taxon>Fungi</taxon>
        <taxon>Dikarya</taxon>
        <taxon>Ascomycota</taxon>
        <taxon>Pezizomycotina</taxon>
        <taxon>Sordariomycetes</taxon>
        <taxon>Hypocreomycetidae</taxon>
        <taxon>Hypocreales</taxon>
        <taxon>Cordycipitaceae</taxon>
        <taxon>Lecanicillium</taxon>
    </lineage>
</organism>
<comment type="caution">
    <text evidence="1">The sequence shown here is derived from an EMBL/GenBank/DDBJ whole genome shotgun (WGS) entry which is preliminary data.</text>
</comment>
<protein>
    <submittedName>
        <fullName evidence="1">Uncharacterized protein</fullName>
    </submittedName>
</protein>
<gene>
    <name evidence="1" type="ORF">NLG97_g7551</name>
</gene>
<name>A0ACC1QMR6_9HYPO</name>